<dbReference type="Proteomes" id="UP000792457">
    <property type="component" value="Unassembled WGS sequence"/>
</dbReference>
<reference evidence="2" key="1">
    <citation type="submission" date="2013-04" db="EMBL/GenBank/DDBJ databases">
        <authorList>
            <person name="Qu J."/>
            <person name="Murali S.C."/>
            <person name="Bandaranaike D."/>
            <person name="Bellair M."/>
            <person name="Blankenburg K."/>
            <person name="Chao H."/>
            <person name="Dinh H."/>
            <person name="Doddapaneni H."/>
            <person name="Downs B."/>
            <person name="Dugan-Rocha S."/>
            <person name="Elkadiri S."/>
            <person name="Gnanaolivu R.D."/>
            <person name="Hernandez B."/>
            <person name="Javaid M."/>
            <person name="Jayaseelan J.C."/>
            <person name="Lee S."/>
            <person name="Li M."/>
            <person name="Ming W."/>
            <person name="Munidasa M."/>
            <person name="Muniz J."/>
            <person name="Nguyen L."/>
            <person name="Ongeri F."/>
            <person name="Osuji N."/>
            <person name="Pu L.-L."/>
            <person name="Puazo M."/>
            <person name="Qu C."/>
            <person name="Quiroz J."/>
            <person name="Raj R."/>
            <person name="Weissenberger G."/>
            <person name="Xin Y."/>
            <person name="Zou X."/>
            <person name="Han Y."/>
            <person name="Richards S."/>
            <person name="Worley K."/>
            <person name="Muzny D."/>
            <person name="Gibbs R."/>
        </authorList>
    </citation>
    <scope>NUCLEOTIDE SEQUENCE</scope>
    <source>
        <strain evidence="2">Sampled in the wild</strain>
    </source>
</reference>
<evidence type="ECO:0000313" key="3">
    <source>
        <dbReference type="Proteomes" id="UP000792457"/>
    </source>
</evidence>
<feature type="region of interest" description="Disordered" evidence="1">
    <location>
        <begin position="1"/>
        <end position="31"/>
    </location>
</feature>
<reference evidence="2" key="2">
    <citation type="submission" date="2017-10" db="EMBL/GenBank/DDBJ databases">
        <title>Ladona fulva Genome sequencing and assembly.</title>
        <authorList>
            <person name="Murali S."/>
            <person name="Richards S."/>
            <person name="Bandaranaike D."/>
            <person name="Bellair M."/>
            <person name="Blankenburg K."/>
            <person name="Chao H."/>
            <person name="Dinh H."/>
            <person name="Doddapaneni H."/>
            <person name="Dugan-Rocha S."/>
            <person name="Elkadiri S."/>
            <person name="Gnanaolivu R."/>
            <person name="Hernandez B."/>
            <person name="Skinner E."/>
            <person name="Javaid M."/>
            <person name="Lee S."/>
            <person name="Li M."/>
            <person name="Ming W."/>
            <person name="Munidasa M."/>
            <person name="Muniz J."/>
            <person name="Nguyen L."/>
            <person name="Hughes D."/>
            <person name="Osuji N."/>
            <person name="Pu L.-L."/>
            <person name="Puazo M."/>
            <person name="Qu C."/>
            <person name="Quiroz J."/>
            <person name="Raj R."/>
            <person name="Weissenberger G."/>
            <person name="Xin Y."/>
            <person name="Zou X."/>
            <person name="Han Y."/>
            <person name="Worley K."/>
            <person name="Muzny D."/>
            <person name="Gibbs R."/>
        </authorList>
    </citation>
    <scope>NUCLEOTIDE SEQUENCE</scope>
    <source>
        <strain evidence="2">Sampled in the wild</strain>
    </source>
</reference>
<accession>A0A8K0KR37</accession>
<gene>
    <name evidence="2" type="ORF">J437_LFUL019149</name>
</gene>
<keyword evidence="3" id="KW-1185">Reference proteome</keyword>
<evidence type="ECO:0000256" key="1">
    <source>
        <dbReference type="SAM" id="MobiDB-lite"/>
    </source>
</evidence>
<protein>
    <submittedName>
        <fullName evidence="2">Uncharacterized protein</fullName>
    </submittedName>
</protein>
<organism evidence="2 3">
    <name type="scientific">Ladona fulva</name>
    <name type="common">Scarce chaser dragonfly</name>
    <name type="synonym">Libellula fulva</name>
    <dbReference type="NCBI Taxonomy" id="123851"/>
    <lineage>
        <taxon>Eukaryota</taxon>
        <taxon>Metazoa</taxon>
        <taxon>Ecdysozoa</taxon>
        <taxon>Arthropoda</taxon>
        <taxon>Hexapoda</taxon>
        <taxon>Insecta</taxon>
        <taxon>Pterygota</taxon>
        <taxon>Palaeoptera</taxon>
        <taxon>Odonata</taxon>
        <taxon>Epiprocta</taxon>
        <taxon>Anisoptera</taxon>
        <taxon>Libelluloidea</taxon>
        <taxon>Libellulidae</taxon>
        <taxon>Ladona</taxon>
    </lineage>
</organism>
<sequence length="157" mass="15995">MRGRKAQPTRTDVYKEYHKRQKATPTSTSLPPTTSAAMKLLPCIFLLALVALSTAEEAKKKEKRGLQGLATGGGHGFGGSAGGGHGFGGSIGGGHGISGNIGGGNAFGGSIGGAGYSVSSQSVPAITLTQHVPYPVPQPYPVTVERKNKLIGVNKII</sequence>
<evidence type="ECO:0000313" key="2">
    <source>
        <dbReference type="EMBL" id="KAG8239470.1"/>
    </source>
</evidence>
<comment type="caution">
    <text evidence="2">The sequence shown here is derived from an EMBL/GenBank/DDBJ whole genome shotgun (WGS) entry which is preliminary data.</text>
</comment>
<proteinExistence type="predicted"/>
<dbReference type="AlphaFoldDB" id="A0A8K0KR37"/>
<dbReference type="EMBL" id="KZ309666">
    <property type="protein sequence ID" value="KAG8239470.1"/>
    <property type="molecule type" value="Genomic_DNA"/>
</dbReference>
<name>A0A8K0KR37_LADFU</name>